<dbReference type="InterPro" id="IPR010102">
    <property type="entry name" value="Succ_semiAld_DH"/>
</dbReference>
<reference evidence="6 7" key="1">
    <citation type="submission" date="2018-05" db="EMBL/GenBank/DDBJ databases">
        <title>Paenibacillus flagellatus sp. nov., isolated from selenium mineral soil.</title>
        <authorList>
            <person name="Dai X."/>
        </authorList>
    </citation>
    <scope>NUCLEOTIDE SEQUENCE [LARGE SCALE GENOMIC DNA]</scope>
    <source>
        <strain evidence="6 7">DXL2</strain>
    </source>
</reference>
<dbReference type="Gene3D" id="3.40.605.10">
    <property type="entry name" value="Aldehyde Dehydrogenase, Chain A, domain 1"/>
    <property type="match status" value="1"/>
</dbReference>
<dbReference type="PROSITE" id="PS00070">
    <property type="entry name" value="ALDEHYDE_DEHYDR_CYS"/>
    <property type="match status" value="1"/>
</dbReference>
<dbReference type="FunFam" id="3.40.605.10:FF:000026">
    <property type="entry name" value="Aldehyde dehydrogenase, putative"/>
    <property type="match status" value="1"/>
</dbReference>
<proteinExistence type="inferred from homology"/>
<accession>A0A2V5JW13</accession>
<feature type="domain" description="Aldehyde dehydrogenase" evidence="5">
    <location>
        <begin position="16"/>
        <end position="473"/>
    </location>
</feature>
<evidence type="ECO:0000256" key="3">
    <source>
        <dbReference type="PIRNR" id="PIRNR036492"/>
    </source>
</evidence>
<evidence type="ECO:0000256" key="1">
    <source>
        <dbReference type="ARBA" id="ARBA00009986"/>
    </source>
</evidence>
<name>A0A2V5JW13_9BACL</name>
<dbReference type="InterPro" id="IPR016161">
    <property type="entry name" value="Ald_DH/histidinol_DH"/>
</dbReference>
<comment type="similarity">
    <text evidence="1 3">Belongs to the aldehyde dehydrogenase family.</text>
</comment>
<dbReference type="EMBL" id="QJVJ01000016">
    <property type="protein sequence ID" value="PYI50848.1"/>
    <property type="molecule type" value="Genomic_DNA"/>
</dbReference>
<dbReference type="GO" id="GO:0006081">
    <property type="term" value="P:aldehyde metabolic process"/>
    <property type="evidence" value="ECO:0007669"/>
    <property type="project" value="InterPro"/>
</dbReference>
<gene>
    <name evidence="6" type="ORF">DLM86_27665</name>
</gene>
<keyword evidence="7" id="KW-1185">Reference proteome</keyword>
<dbReference type="InterPro" id="IPR050740">
    <property type="entry name" value="Aldehyde_DH_Superfamily"/>
</dbReference>
<dbReference type="Gene3D" id="3.40.309.10">
    <property type="entry name" value="Aldehyde Dehydrogenase, Chain A, domain 2"/>
    <property type="match status" value="1"/>
</dbReference>
<dbReference type="FunFam" id="3.40.605.10:FF:000005">
    <property type="entry name" value="Succinate-semialdehyde dehydrogenase I"/>
    <property type="match status" value="1"/>
</dbReference>
<comment type="caution">
    <text evidence="6">The sequence shown here is derived from an EMBL/GenBank/DDBJ whole genome shotgun (WGS) entry which is preliminary data.</text>
</comment>
<dbReference type="PIRSF" id="PIRSF036492">
    <property type="entry name" value="ALDH"/>
    <property type="match status" value="1"/>
</dbReference>
<dbReference type="PANTHER" id="PTHR43353:SF5">
    <property type="entry name" value="SUCCINATE-SEMIALDEHYDE DEHYDROGENASE, MITOCHONDRIAL"/>
    <property type="match status" value="1"/>
</dbReference>
<organism evidence="6 7">
    <name type="scientific">Paenibacillus flagellatus</name>
    <dbReference type="NCBI Taxonomy" id="2211139"/>
    <lineage>
        <taxon>Bacteria</taxon>
        <taxon>Bacillati</taxon>
        <taxon>Bacillota</taxon>
        <taxon>Bacilli</taxon>
        <taxon>Bacillales</taxon>
        <taxon>Paenibacillaceae</taxon>
        <taxon>Paenibacillus</taxon>
    </lineage>
</organism>
<dbReference type="PANTHER" id="PTHR43353">
    <property type="entry name" value="SUCCINATE-SEMIALDEHYDE DEHYDROGENASE, MITOCHONDRIAL"/>
    <property type="match status" value="1"/>
</dbReference>
<dbReference type="CDD" id="cd07103">
    <property type="entry name" value="ALDH_F5_SSADH_GabD"/>
    <property type="match status" value="1"/>
</dbReference>
<dbReference type="AlphaFoldDB" id="A0A2V5JW13"/>
<dbReference type="FunFam" id="3.40.309.10:FF:000004">
    <property type="entry name" value="Succinate-semialdehyde dehydrogenase I"/>
    <property type="match status" value="1"/>
</dbReference>
<feature type="active site" evidence="4">
    <location>
        <position position="284"/>
    </location>
</feature>
<evidence type="ECO:0000259" key="5">
    <source>
        <dbReference type="Pfam" id="PF00171"/>
    </source>
</evidence>
<feature type="active site" evidence="4">
    <location>
        <position position="250"/>
    </location>
</feature>
<dbReference type="SUPFAM" id="SSF53720">
    <property type="entry name" value="ALDH-like"/>
    <property type="match status" value="1"/>
</dbReference>
<dbReference type="InterPro" id="IPR016160">
    <property type="entry name" value="Ald_DH_CS_CYS"/>
</dbReference>
<dbReference type="GO" id="GO:0004777">
    <property type="term" value="F:succinate-semialdehyde dehydrogenase (NAD+) activity"/>
    <property type="evidence" value="ECO:0007669"/>
    <property type="project" value="TreeGrafter"/>
</dbReference>
<evidence type="ECO:0000256" key="4">
    <source>
        <dbReference type="PIRSR" id="PIRSR036492-1"/>
    </source>
</evidence>
<dbReference type="InterPro" id="IPR015590">
    <property type="entry name" value="Aldehyde_DH_dom"/>
</dbReference>
<dbReference type="Pfam" id="PF00171">
    <property type="entry name" value="Aldedh"/>
    <property type="match status" value="1"/>
</dbReference>
<evidence type="ECO:0000313" key="6">
    <source>
        <dbReference type="EMBL" id="PYI50848.1"/>
    </source>
</evidence>
<dbReference type="GO" id="GO:0009450">
    <property type="term" value="P:gamma-aminobutyric acid catabolic process"/>
    <property type="evidence" value="ECO:0007669"/>
    <property type="project" value="InterPro"/>
</dbReference>
<evidence type="ECO:0000313" key="7">
    <source>
        <dbReference type="Proteomes" id="UP000247476"/>
    </source>
</evidence>
<protein>
    <recommendedName>
        <fullName evidence="3">Aldehyde dehydrogenase</fullName>
    </recommendedName>
</protein>
<dbReference type="InterPro" id="IPR012394">
    <property type="entry name" value="Aldehyde_DH_NAD(P)"/>
</dbReference>
<dbReference type="InterPro" id="IPR016163">
    <property type="entry name" value="Ald_DH_C"/>
</dbReference>
<dbReference type="NCBIfam" id="TIGR01780">
    <property type="entry name" value="SSADH"/>
    <property type="match status" value="1"/>
</dbReference>
<sequence>MKEAGMNANLYINGRWIETERRIKVENPATLEEVGTVAYAGKEEALLAVAAAEEALPAWRSRAAGERAALLMRWHQLIMENKEEIARIMTLEQGKPLQEAVGEVLYANSFVSWFAEEAKRVYGQTVPASAPNKRILVLKQPVGIVAAITPWNFPAAMITRKVGPAIAAGCTVVVKPSEFTPLTAYKLAELAHEAGIPAGVINVVTGNEREIGEIWMADERVRKISFTGSTRVGKLLMRQAADTMKKVSFELGGHAPFIVAPSANLELAVKELIAPKFRNAGQTCMCPNRVFVHESIRDAFVDRLKAEVDKLKVGNGMETGVTIGPLINQAAVDKVKEHLRDALAKGAKLVTPEYPISGKGYFVRPAVLTDVSDDMLCMREETFGPIAPIATYRTTEEVIRRANATPYGLAAYVFTRDLKEAFQFSEGLEYGIVGLNDGLPATAQAPFGGMKESGIGREGGHWGIEEFTEVKYVSLNISV</sequence>
<dbReference type="InterPro" id="IPR016162">
    <property type="entry name" value="Ald_DH_N"/>
</dbReference>
<keyword evidence="2 3" id="KW-0560">Oxidoreductase</keyword>
<dbReference type="OrthoDB" id="20170at2"/>
<evidence type="ECO:0000256" key="2">
    <source>
        <dbReference type="ARBA" id="ARBA00023002"/>
    </source>
</evidence>
<dbReference type="Proteomes" id="UP000247476">
    <property type="component" value="Unassembled WGS sequence"/>
</dbReference>